<dbReference type="Proteomes" id="UP000189299">
    <property type="component" value="Unassembled WGS sequence"/>
</dbReference>
<protein>
    <submittedName>
        <fullName evidence="1">Uncharacterized protein</fullName>
    </submittedName>
</protein>
<dbReference type="AlphaFoldDB" id="A0A1V2UFM9"/>
<name>A0A1V2UFM9_ENTMU</name>
<sequence>MRNFWYVSLSNDYPYPCVDDSGRVVQSVQIKKKYSIVEMTREATPKEIDKCKLVYCGHGYWKDDYIQQNIGRYLS</sequence>
<comment type="caution">
    <text evidence="1">The sequence shown here is derived from an EMBL/GenBank/DDBJ whole genome shotgun (WGS) entry which is preliminary data.</text>
</comment>
<dbReference type="EMBL" id="MSTR01000011">
    <property type="protein sequence ID" value="ONN42045.1"/>
    <property type="molecule type" value="Genomic_DNA"/>
</dbReference>
<accession>A0A1V2UFM9</accession>
<dbReference type="RefSeq" id="WP_077151739.1">
    <property type="nucleotide sequence ID" value="NZ_CABMMO010000011.1"/>
</dbReference>
<dbReference type="STRING" id="53346.A5802_000692"/>
<gene>
    <name evidence="1" type="ORF">BTN92_10995</name>
</gene>
<evidence type="ECO:0000313" key="1">
    <source>
        <dbReference type="EMBL" id="ONN42045.1"/>
    </source>
</evidence>
<dbReference type="OrthoDB" id="2190389at2"/>
<proteinExistence type="predicted"/>
<organism evidence="1 2">
    <name type="scientific">Enterococcus mundtii</name>
    <dbReference type="NCBI Taxonomy" id="53346"/>
    <lineage>
        <taxon>Bacteria</taxon>
        <taxon>Bacillati</taxon>
        <taxon>Bacillota</taxon>
        <taxon>Bacilli</taxon>
        <taxon>Lactobacillales</taxon>
        <taxon>Enterococcaceae</taxon>
        <taxon>Enterococcus</taxon>
    </lineage>
</organism>
<evidence type="ECO:0000313" key="2">
    <source>
        <dbReference type="Proteomes" id="UP000189299"/>
    </source>
</evidence>
<reference evidence="1 2" key="1">
    <citation type="submission" date="2016-12" db="EMBL/GenBank/DDBJ databases">
        <authorList>
            <person name="Song W.-J."/>
            <person name="Kurnit D.M."/>
        </authorList>
    </citation>
    <scope>NUCLEOTIDE SEQUENCE [LARGE SCALE GENOMIC DNA]</scope>
    <source>
        <strain evidence="1 2">CGB1038-1_S1</strain>
    </source>
</reference>